<dbReference type="Proteomes" id="UP000234881">
    <property type="component" value="Unassembled WGS sequence"/>
</dbReference>
<dbReference type="CDD" id="cd03143">
    <property type="entry name" value="A4_beta-galactosidase_middle_domain"/>
    <property type="match status" value="1"/>
</dbReference>
<proteinExistence type="predicted"/>
<dbReference type="InterPro" id="IPR029062">
    <property type="entry name" value="Class_I_gatase-like"/>
</dbReference>
<name>A0A2N5XNE2_9HYPH</name>
<dbReference type="Gene3D" id="3.40.50.880">
    <property type="match status" value="1"/>
</dbReference>
<keyword evidence="3" id="KW-1185">Reference proteome</keyword>
<dbReference type="AlphaFoldDB" id="A0A2N5XNE2"/>
<reference evidence="2 3" key="1">
    <citation type="submission" date="2018-01" db="EMBL/GenBank/DDBJ databases">
        <title>The draft genome sequence of Cohaesibacter sp. H1304.</title>
        <authorList>
            <person name="Wang N.-N."/>
            <person name="Du Z.-J."/>
        </authorList>
    </citation>
    <scope>NUCLEOTIDE SEQUENCE [LARGE SCALE GENOMIC DNA]</scope>
    <source>
        <strain evidence="2 3">H1304</strain>
    </source>
</reference>
<organism evidence="2 3">
    <name type="scientific">Cohaesibacter celericrescens</name>
    <dbReference type="NCBI Taxonomy" id="2067669"/>
    <lineage>
        <taxon>Bacteria</taxon>
        <taxon>Pseudomonadati</taxon>
        <taxon>Pseudomonadota</taxon>
        <taxon>Alphaproteobacteria</taxon>
        <taxon>Hyphomicrobiales</taxon>
        <taxon>Cohaesibacteraceae</taxon>
    </lineage>
</organism>
<accession>A0A2N5XNE2</accession>
<dbReference type="PIRSF" id="PIRSF034405">
    <property type="entry name" value="UCP034405"/>
    <property type="match status" value="1"/>
</dbReference>
<sequence>MNIASKKILLVGESWVSSAVHYKGFDSFGSTTFHSGATPFLKAMNETCFEVTHMPAHEAPETLPLTLEGLRQWDCIILSDIGSSSLLLHPDVWQHSKTVPNRLSLLHDYVEQGGGLAMIGGYLTFQGIDGKGRWRNTPVEKTLPVRCHPYDDRIEIPEGTKAIVDQPDHALFDGVPDQWPALLGMNEVMLAEDAQLLASAQTAQGTHPLLAITSYGKGRTLAWMSDMSPHWLPSEFSDWPGYRQLWINYLTWLTRA</sequence>
<protein>
    <submittedName>
        <fullName evidence="2">Cytoplasmic protein</fullName>
    </submittedName>
</protein>
<evidence type="ECO:0000313" key="3">
    <source>
        <dbReference type="Proteomes" id="UP000234881"/>
    </source>
</evidence>
<dbReference type="RefSeq" id="WP_101534982.1">
    <property type="nucleotide sequence ID" value="NZ_PKUQ01000035.1"/>
</dbReference>
<dbReference type="InterPro" id="IPR017027">
    <property type="entry name" value="STM3548-like"/>
</dbReference>
<dbReference type="SUPFAM" id="SSF52317">
    <property type="entry name" value="Class I glutamine amidotransferase-like"/>
    <property type="match status" value="1"/>
</dbReference>
<dbReference type="Pfam" id="PF07090">
    <property type="entry name" value="GATase1_like"/>
    <property type="match status" value="1"/>
</dbReference>
<dbReference type="PANTHER" id="PTHR37947">
    <property type="entry name" value="BLL2462 PROTEIN"/>
    <property type="match status" value="1"/>
</dbReference>
<dbReference type="EMBL" id="PKUQ01000035">
    <property type="protein sequence ID" value="PLW76061.1"/>
    <property type="molecule type" value="Genomic_DNA"/>
</dbReference>
<evidence type="ECO:0000259" key="1">
    <source>
        <dbReference type="Pfam" id="PF07090"/>
    </source>
</evidence>
<dbReference type="OrthoDB" id="9781333at2"/>
<evidence type="ECO:0000313" key="2">
    <source>
        <dbReference type="EMBL" id="PLW76061.1"/>
    </source>
</evidence>
<dbReference type="InterPro" id="IPR010768">
    <property type="entry name" value="GATase1-like"/>
</dbReference>
<feature type="domain" description="Putative glutamine amidotransferase" evidence="1">
    <location>
        <begin position="7"/>
        <end position="254"/>
    </location>
</feature>
<dbReference type="PANTHER" id="PTHR37947:SF2">
    <property type="entry name" value="VON WILLEBRAND FACTOR TYPE A"/>
    <property type="match status" value="1"/>
</dbReference>
<gene>
    <name evidence="2" type="ORF">C0081_16625</name>
</gene>
<comment type="caution">
    <text evidence="2">The sequence shown here is derived from an EMBL/GenBank/DDBJ whole genome shotgun (WGS) entry which is preliminary data.</text>
</comment>